<dbReference type="AlphaFoldDB" id="A0A438EG23"/>
<accession>A0A438EG23</accession>
<sequence length="254" mass="28989">MDWSHLQMQECPSFNSYSSDRLADVAAKVGEEECASDDRRVDEDNFEFTFVSTGEVLRETQIGPVFPVFNRDLLVEDGEAKTLRFPLKKLFMEERDGMSSSSSDADELEGIPEGTYCVWQPKKVPETPERCKKSSSTGSASKRWRFRDLLRRSNSEGKDSFVFLTPSKREEKAEITDKSDHSKETRNSVHAKTNVAGKAKPKVISGEKASPHEIFYMKNRAMKEGDKRQSFLPYRRDLVGFFANVSRMNKSFPL</sequence>
<dbReference type="EMBL" id="QGNW01000040">
    <property type="protein sequence ID" value="RVX08828.1"/>
    <property type="molecule type" value="Genomic_DNA"/>
</dbReference>
<evidence type="ECO:0000313" key="2">
    <source>
        <dbReference type="EMBL" id="RVW46628.1"/>
    </source>
</evidence>
<dbReference type="PANTHER" id="PTHR33095">
    <property type="entry name" value="OS07G0619500 PROTEIN"/>
    <property type="match status" value="1"/>
</dbReference>
<feature type="region of interest" description="Disordered" evidence="1">
    <location>
        <begin position="171"/>
        <end position="204"/>
    </location>
</feature>
<proteinExistence type="predicted"/>
<comment type="caution">
    <text evidence="2">The sequence shown here is derived from an EMBL/GenBank/DDBJ whole genome shotgun (WGS) entry which is preliminary data.</text>
</comment>
<dbReference type="Proteomes" id="UP000288805">
    <property type="component" value="Unassembled WGS sequence"/>
</dbReference>
<dbReference type="Pfam" id="PF07816">
    <property type="entry name" value="DUF1645"/>
    <property type="match status" value="1"/>
</dbReference>
<gene>
    <name evidence="3" type="ORF">CK203_010979</name>
    <name evidence="2" type="ORF">CK203_067292</name>
</gene>
<dbReference type="EMBL" id="QGNW01001302">
    <property type="protein sequence ID" value="RVW46628.1"/>
    <property type="molecule type" value="Genomic_DNA"/>
</dbReference>
<reference evidence="2 4" key="1">
    <citation type="journal article" date="2018" name="PLoS Genet.">
        <title>Population sequencing reveals clonal diversity and ancestral inbreeding in the grapevine cultivar Chardonnay.</title>
        <authorList>
            <person name="Roach M.J."/>
            <person name="Johnson D.L."/>
            <person name="Bohlmann J."/>
            <person name="van Vuuren H.J."/>
            <person name="Jones S.J."/>
            <person name="Pretorius I.S."/>
            <person name="Schmidt S.A."/>
            <person name="Borneman A.R."/>
        </authorList>
    </citation>
    <scope>NUCLEOTIDE SEQUENCE [LARGE SCALE GENOMIC DNA]</scope>
    <source>
        <strain evidence="4">cv. Chardonnay</strain>
        <strain evidence="2">I10V1</strain>
        <tissue evidence="2">Leaf</tissue>
    </source>
</reference>
<evidence type="ECO:0000256" key="1">
    <source>
        <dbReference type="SAM" id="MobiDB-lite"/>
    </source>
</evidence>
<dbReference type="PANTHER" id="PTHR33095:SF101">
    <property type="entry name" value="DUF1645 DOMAIN-CONTAINING PROTEIN"/>
    <property type="match status" value="1"/>
</dbReference>
<evidence type="ECO:0000313" key="3">
    <source>
        <dbReference type="EMBL" id="RVX08828.1"/>
    </source>
</evidence>
<evidence type="ECO:0000313" key="4">
    <source>
        <dbReference type="Proteomes" id="UP000288805"/>
    </source>
</evidence>
<feature type="compositionally biased region" description="Basic and acidic residues" evidence="1">
    <location>
        <begin position="171"/>
        <end position="187"/>
    </location>
</feature>
<name>A0A438EG23_VITVI</name>
<protein>
    <submittedName>
        <fullName evidence="2">Uncharacterized protein</fullName>
    </submittedName>
</protein>
<dbReference type="InterPro" id="IPR012442">
    <property type="entry name" value="DUF1645_plant"/>
</dbReference>
<organism evidence="2 4">
    <name type="scientific">Vitis vinifera</name>
    <name type="common">Grape</name>
    <dbReference type="NCBI Taxonomy" id="29760"/>
    <lineage>
        <taxon>Eukaryota</taxon>
        <taxon>Viridiplantae</taxon>
        <taxon>Streptophyta</taxon>
        <taxon>Embryophyta</taxon>
        <taxon>Tracheophyta</taxon>
        <taxon>Spermatophyta</taxon>
        <taxon>Magnoliopsida</taxon>
        <taxon>eudicotyledons</taxon>
        <taxon>Gunneridae</taxon>
        <taxon>Pentapetalae</taxon>
        <taxon>rosids</taxon>
        <taxon>Vitales</taxon>
        <taxon>Vitaceae</taxon>
        <taxon>Viteae</taxon>
        <taxon>Vitis</taxon>
    </lineage>
</organism>